<dbReference type="InterPro" id="IPR050707">
    <property type="entry name" value="HTH_MetabolicPath_Reg"/>
</dbReference>
<gene>
    <name evidence="4" type="ORF">KU392_11700</name>
</gene>
<accession>A0ABS6NQJ2</accession>
<dbReference type="PROSITE" id="PS51077">
    <property type="entry name" value="HTH_ICLR"/>
    <property type="match status" value="1"/>
</dbReference>
<keyword evidence="1" id="KW-0238">DNA-binding</keyword>
<evidence type="ECO:0000259" key="2">
    <source>
        <dbReference type="PROSITE" id="PS51077"/>
    </source>
</evidence>
<reference evidence="4 5" key="1">
    <citation type="submission" date="2021-06" db="EMBL/GenBank/DDBJ databases">
        <authorList>
            <person name="Lu T."/>
            <person name="Wang Q."/>
            <person name="Han X."/>
        </authorList>
    </citation>
    <scope>NUCLEOTIDE SEQUENCE [LARGE SCALE GENOMIC DNA]</scope>
    <source>
        <strain evidence="4 5">LAM0050</strain>
    </source>
</reference>
<dbReference type="PROSITE" id="PS51078">
    <property type="entry name" value="ICLR_ED"/>
    <property type="match status" value="1"/>
</dbReference>
<feature type="domain" description="HTH iclR-type" evidence="2">
    <location>
        <begin position="20"/>
        <end position="81"/>
    </location>
</feature>
<name>A0ABS6NQJ2_9BURK</name>
<dbReference type="EMBL" id="JAHSPR010000009">
    <property type="protein sequence ID" value="MBV4397910.1"/>
    <property type="molecule type" value="Genomic_DNA"/>
</dbReference>
<dbReference type="SMART" id="SM00346">
    <property type="entry name" value="HTH_ICLR"/>
    <property type="match status" value="1"/>
</dbReference>
<comment type="caution">
    <text evidence="4">The sequence shown here is derived from an EMBL/GenBank/DDBJ whole genome shotgun (WGS) entry which is preliminary data.</text>
</comment>
<protein>
    <submittedName>
        <fullName evidence="4">IclR family transcriptional regulator</fullName>
    </submittedName>
</protein>
<evidence type="ECO:0000256" key="1">
    <source>
        <dbReference type="ARBA" id="ARBA00023125"/>
    </source>
</evidence>
<evidence type="ECO:0000259" key="3">
    <source>
        <dbReference type="PROSITE" id="PS51078"/>
    </source>
</evidence>
<dbReference type="Proteomes" id="UP000722165">
    <property type="component" value="Unassembled WGS sequence"/>
</dbReference>
<evidence type="ECO:0000313" key="5">
    <source>
        <dbReference type="Proteomes" id="UP000722165"/>
    </source>
</evidence>
<organism evidence="4 5">
    <name type="scientific">Advenella alkanexedens</name>
    <dbReference type="NCBI Taxonomy" id="1481665"/>
    <lineage>
        <taxon>Bacteria</taxon>
        <taxon>Pseudomonadati</taxon>
        <taxon>Pseudomonadota</taxon>
        <taxon>Betaproteobacteria</taxon>
        <taxon>Burkholderiales</taxon>
        <taxon>Alcaligenaceae</taxon>
    </lineage>
</organism>
<dbReference type="PANTHER" id="PTHR30136:SF35">
    <property type="entry name" value="HTH-TYPE TRANSCRIPTIONAL REGULATOR RV1719"/>
    <property type="match status" value="1"/>
</dbReference>
<dbReference type="RefSeq" id="WP_217735396.1">
    <property type="nucleotide sequence ID" value="NZ_JAHSPR010000009.1"/>
</dbReference>
<dbReference type="InterPro" id="IPR014757">
    <property type="entry name" value="Tscrpt_reg_IclR_C"/>
</dbReference>
<proteinExistence type="predicted"/>
<evidence type="ECO:0000313" key="4">
    <source>
        <dbReference type="EMBL" id="MBV4397910.1"/>
    </source>
</evidence>
<feature type="domain" description="IclR-ED" evidence="3">
    <location>
        <begin position="82"/>
        <end position="262"/>
    </location>
</feature>
<dbReference type="InterPro" id="IPR005471">
    <property type="entry name" value="Tscrpt_reg_IclR_N"/>
</dbReference>
<keyword evidence="5" id="KW-1185">Reference proteome</keyword>
<dbReference type="Pfam" id="PF01614">
    <property type="entry name" value="IclR_C"/>
    <property type="match status" value="1"/>
</dbReference>
<dbReference type="PANTHER" id="PTHR30136">
    <property type="entry name" value="HELIX-TURN-HELIX TRANSCRIPTIONAL REGULATOR, ICLR FAMILY"/>
    <property type="match status" value="1"/>
</dbReference>
<sequence>MTAKSSIVPPVKPSSSDITIQVLERAMKLLDVLAEQDEPVSLKEIAALSNLHSSTAHRILNDLAAGRYVDRVNNGMYQLGMRLLELGSLVKDRLNVREIAHEHMQTLHRLTGQTINLSIQQGDDIVYIDRAWSERSGMQVVRAIGGRAPLHLTSVGKLFLAAAEPRTVRAYALRTGLGGTTGNSLTDLDRLEKELAFVRRHGYARDNEELELGVRCISAGIFDDSGKLVAGLSISSPSERMRDEWVELLTDTAARISADLGYECRREEHKAGR</sequence>
<dbReference type="Pfam" id="PF09339">
    <property type="entry name" value="HTH_IclR"/>
    <property type="match status" value="1"/>
</dbReference>